<dbReference type="Gene3D" id="1.10.630.10">
    <property type="entry name" value="Cytochrome P450"/>
    <property type="match status" value="1"/>
</dbReference>
<dbReference type="STRING" id="71717.A0A4Y7TCQ7"/>
<keyword evidence="10" id="KW-1133">Transmembrane helix</keyword>
<organism evidence="11 12">
    <name type="scientific">Coprinellus micaceus</name>
    <name type="common">Glistening ink-cap mushroom</name>
    <name type="synonym">Coprinus micaceus</name>
    <dbReference type="NCBI Taxonomy" id="71717"/>
    <lineage>
        <taxon>Eukaryota</taxon>
        <taxon>Fungi</taxon>
        <taxon>Dikarya</taxon>
        <taxon>Basidiomycota</taxon>
        <taxon>Agaricomycotina</taxon>
        <taxon>Agaricomycetes</taxon>
        <taxon>Agaricomycetidae</taxon>
        <taxon>Agaricales</taxon>
        <taxon>Agaricineae</taxon>
        <taxon>Psathyrellaceae</taxon>
        <taxon>Coprinellus</taxon>
    </lineage>
</organism>
<keyword evidence="7 9" id="KW-0408">Iron</keyword>
<dbReference type="PANTHER" id="PTHR46300:SF7">
    <property type="entry name" value="P450, PUTATIVE (EUROFUNG)-RELATED"/>
    <property type="match status" value="1"/>
</dbReference>
<comment type="caution">
    <text evidence="11">The sequence shown here is derived from an EMBL/GenBank/DDBJ whole genome shotgun (WGS) entry which is preliminary data.</text>
</comment>
<comment type="cofactor">
    <cofactor evidence="1 9">
        <name>heme</name>
        <dbReference type="ChEBI" id="CHEBI:30413"/>
    </cofactor>
</comment>
<dbReference type="GO" id="GO:0020037">
    <property type="term" value="F:heme binding"/>
    <property type="evidence" value="ECO:0007669"/>
    <property type="project" value="InterPro"/>
</dbReference>
<dbReference type="InterPro" id="IPR036396">
    <property type="entry name" value="Cyt_P450_sf"/>
</dbReference>
<feature type="binding site" description="axial binding residue" evidence="9">
    <location>
        <position position="256"/>
    </location>
    <ligand>
        <name>heme</name>
        <dbReference type="ChEBI" id="CHEBI:30413"/>
    </ligand>
    <ligandPart>
        <name>Fe</name>
        <dbReference type="ChEBI" id="CHEBI:18248"/>
    </ligandPart>
</feature>
<sequence length="283" mass="31376">DPYIETSEEAVNSVITVGVPGTFLVDSVPLLKHVPAWFPGASFQRKAHRWHDLARRMLEMPCAEAKRNIDAGTSMHSVVVENLERIRTGRNNEAQAEEAVQNVSGTFYGTASDTTMSTVASCILGLLKNPHILRKAQAELDLVIKAGHLPDLEDQSSLPYTTVIGKEALRWSDVVPIGKAHLLSLPTIPHLSSAEGEYKGYQIPAGALVIGNAWPMLHDESVYEDPFEFSPDCFIDRATGKLDFRHACWSFGRRICPGRYVAFSAVWLAIVSLIYVFDLEKER</sequence>
<dbReference type="EMBL" id="QPFP01000017">
    <property type="protein sequence ID" value="TEB31966.1"/>
    <property type="molecule type" value="Genomic_DNA"/>
</dbReference>
<comment type="similarity">
    <text evidence="3">Belongs to the cytochrome P450 family.</text>
</comment>
<feature type="non-terminal residue" evidence="11">
    <location>
        <position position="1"/>
    </location>
</feature>
<feature type="transmembrane region" description="Helical" evidence="10">
    <location>
        <begin position="260"/>
        <end position="277"/>
    </location>
</feature>
<evidence type="ECO:0000256" key="5">
    <source>
        <dbReference type="ARBA" id="ARBA00022723"/>
    </source>
</evidence>
<accession>A0A4Y7TCQ7</accession>
<dbReference type="InterPro" id="IPR002401">
    <property type="entry name" value="Cyt_P450_E_grp-I"/>
</dbReference>
<comment type="pathway">
    <text evidence="2">Secondary metabolite biosynthesis.</text>
</comment>
<protein>
    <submittedName>
        <fullName evidence="11">Cytochrome P450</fullName>
    </submittedName>
</protein>
<evidence type="ECO:0000313" key="11">
    <source>
        <dbReference type="EMBL" id="TEB31966.1"/>
    </source>
</evidence>
<keyword evidence="10" id="KW-0472">Membrane</keyword>
<evidence type="ECO:0000256" key="9">
    <source>
        <dbReference type="PIRSR" id="PIRSR602401-1"/>
    </source>
</evidence>
<keyword evidence="6" id="KW-0560">Oxidoreductase</keyword>
<keyword evidence="4 9" id="KW-0349">Heme</keyword>
<dbReference type="GO" id="GO:0004497">
    <property type="term" value="F:monooxygenase activity"/>
    <property type="evidence" value="ECO:0007669"/>
    <property type="project" value="UniProtKB-KW"/>
</dbReference>
<evidence type="ECO:0000256" key="6">
    <source>
        <dbReference type="ARBA" id="ARBA00023002"/>
    </source>
</evidence>
<dbReference type="PRINTS" id="PR00463">
    <property type="entry name" value="EP450I"/>
</dbReference>
<keyword evidence="10" id="KW-0812">Transmembrane</keyword>
<dbReference type="PANTHER" id="PTHR46300">
    <property type="entry name" value="P450, PUTATIVE (EUROFUNG)-RELATED-RELATED"/>
    <property type="match status" value="1"/>
</dbReference>
<dbReference type="Pfam" id="PF00067">
    <property type="entry name" value="p450"/>
    <property type="match status" value="1"/>
</dbReference>
<dbReference type="OrthoDB" id="2789670at2759"/>
<dbReference type="GO" id="GO:0016705">
    <property type="term" value="F:oxidoreductase activity, acting on paired donors, with incorporation or reduction of molecular oxygen"/>
    <property type="evidence" value="ECO:0007669"/>
    <property type="project" value="InterPro"/>
</dbReference>
<evidence type="ECO:0000256" key="2">
    <source>
        <dbReference type="ARBA" id="ARBA00005179"/>
    </source>
</evidence>
<keyword evidence="5 9" id="KW-0479">Metal-binding</keyword>
<dbReference type="InterPro" id="IPR050364">
    <property type="entry name" value="Cytochrome_P450_fung"/>
</dbReference>
<reference evidence="11 12" key="1">
    <citation type="journal article" date="2019" name="Nat. Ecol. Evol.">
        <title>Megaphylogeny resolves global patterns of mushroom evolution.</title>
        <authorList>
            <person name="Varga T."/>
            <person name="Krizsan K."/>
            <person name="Foldi C."/>
            <person name="Dima B."/>
            <person name="Sanchez-Garcia M."/>
            <person name="Sanchez-Ramirez S."/>
            <person name="Szollosi G.J."/>
            <person name="Szarkandi J.G."/>
            <person name="Papp V."/>
            <person name="Albert L."/>
            <person name="Andreopoulos W."/>
            <person name="Angelini C."/>
            <person name="Antonin V."/>
            <person name="Barry K.W."/>
            <person name="Bougher N.L."/>
            <person name="Buchanan P."/>
            <person name="Buyck B."/>
            <person name="Bense V."/>
            <person name="Catcheside P."/>
            <person name="Chovatia M."/>
            <person name="Cooper J."/>
            <person name="Damon W."/>
            <person name="Desjardin D."/>
            <person name="Finy P."/>
            <person name="Geml J."/>
            <person name="Haridas S."/>
            <person name="Hughes K."/>
            <person name="Justo A."/>
            <person name="Karasinski D."/>
            <person name="Kautmanova I."/>
            <person name="Kiss B."/>
            <person name="Kocsube S."/>
            <person name="Kotiranta H."/>
            <person name="LaButti K.M."/>
            <person name="Lechner B.E."/>
            <person name="Liimatainen K."/>
            <person name="Lipzen A."/>
            <person name="Lukacs Z."/>
            <person name="Mihaltcheva S."/>
            <person name="Morgado L.N."/>
            <person name="Niskanen T."/>
            <person name="Noordeloos M.E."/>
            <person name="Ohm R.A."/>
            <person name="Ortiz-Santana B."/>
            <person name="Ovrebo C."/>
            <person name="Racz N."/>
            <person name="Riley R."/>
            <person name="Savchenko A."/>
            <person name="Shiryaev A."/>
            <person name="Soop K."/>
            <person name="Spirin V."/>
            <person name="Szebenyi C."/>
            <person name="Tomsovsky M."/>
            <person name="Tulloss R.E."/>
            <person name="Uehling J."/>
            <person name="Grigoriev I.V."/>
            <person name="Vagvolgyi C."/>
            <person name="Papp T."/>
            <person name="Martin F.M."/>
            <person name="Miettinen O."/>
            <person name="Hibbett D.S."/>
            <person name="Nagy L.G."/>
        </authorList>
    </citation>
    <scope>NUCLEOTIDE SEQUENCE [LARGE SCALE GENOMIC DNA]</scope>
    <source>
        <strain evidence="11 12">FP101781</strain>
    </source>
</reference>
<dbReference type="AlphaFoldDB" id="A0A4Y7TCQ7"/>
<proteinExistence type="inferred from homology"/>
<keyword evidence="8" id="KW-0503">Monooxygenase</keyword>
<dbReference type="SUPFAM" id="SSF48264">
    <property type="entry name" value="Cytochrome P450"/>
    <property type="match status" value="1"/>
</dbReference>
<dbReference type="InterPro" id="IPR001128">
    <property type="entry name" value="Cyt_P450"/>
</dbReference>
<evidence type="ECO:0000256" key="10">
    <source>
        <dbReference type="SAM" id="Phobius"/>
    </source>
</evidence>
<evidence type="ECO:0000256" key="4">
    <source>
        <dbReference type="ARBA" id="ARBA00022617"/>
    </source>
</evidence>
<evidence type="ECO:0000256" key="7">
    <source>
        <dbReference type="ARBA" id="ARBA00023004"/>
    </source>
</evidence>
<evidence type="ECO:0000256" key="8">
    <source>
        <dbReference type="ARBA" id="ARBA00023033"/>
    </source>
</evidence>
<evidence type="ECO:0000313" key="12">
    <source>
        <dbReference type="Proteomes" id="UP000298030"/>
    </source>
</evidence>
<gene>
    <name evidence="11" type="ORF">FA13DRAFT_1628698</name>
</gene>
<evidence type="ECO:0000256" key="3">
    <source>
        <dbReference type="ARBA" id="ARBA00010617"/>
    </source>
</evidence>
<name>A0A4Y7TCQ7_COPMI</name>
<keyword evidence="12" id="KW-1185">Reference proteome</keyword>
<evidence type="ECO:0000256" key="1">
    <source>
        <dbReference type="ARBA" id="ARBA00001971"/>
    </source>
</evidence>
<dbReference type="Proteomes" id="UP000298030">
    <property type="component" value="Unassembled WGS sequence"/>
</dbReference>
<dbReference type="GO" id="GO:0005506">
    <property type="term" value="F:iron ion binding"/>
    <property type="evidence" value="ECO:0007669"/>
    <property type="project" value="InterPro"/>
</dbReference>